<dbReference type="InterPro" id="IPR000639">
    <property type="entry name" value="Epox_hydrolase-like"/>
</dbReference>
<feature type="non-terminal residue" evidence="4">
    <location>
        <position position="300"/>
    </location>
</feature>
<dbReference type="GO" id="GO:0016787">
    <property type="term" value="F:hydrolase activity"/>
    <property type="evidence" value="ECO:0007669"/>
    <property type="project" value="UniProtKB-KW"/>
</dbReference>
<evidence type="ECO:0000256" key="1">
    <source>
        <dbReference type="ARBA" id="ARBA00022801"/>
    </source>
</evidence>
<dbReference type="InterPro" id="IPR000073">
    <property type="entry name" value="AB_hydrolase_1"/>
</dbReference>
<dbReference type="InterPro" id="IPR029058">
    <property type="entry name" value="AB_hydrolase_fold"/>
</dbReference>
<dbReference type="OrthoDB" id="284184at2759"/>
<sequence length="300" mass="34211">KRTILFLHGFPSSSYDWHNQISFFSRKGHGIIVPDLLGYGGTSSPTSLEHYSFKKMAGDIVALLKHCDVKLDEGEKVHVIGHDFGSVLMGPLLGYYPHIALTASFLAVPYVPPGHKQDLDAMKKITEQVLGFEFFGYQRFLMADESWELIGEHKESFFTLLYGPHEIMATDFSPTGKMEAWLREDRKAPLQGWVTAEYKEIRDRIFAKHDAYRGPTHWYRSRFRDFLGIDEELTELGSEVRISCPVLFLHCEATNALTEQAKQRMGNVADVFEYKEVSGGGHFVQLEVPEEVNRALDEFL</sequence>
<gene>
    <name evidence="4" type="ORF">K505DRAFT_191331</name>
</gene>
<accession>A0A6A6WQX2</accession>
<dbReference type="PANTHER" id="PTHR43329">
    <property type="entry name" value="EPOXIDE HYDROLASE"/>
    <property type="match status" value="1"/>
</dbReference>
<evidence type="ECO:0000313" key="4">
    <source>
        <dbReference type="EMBL" id="KAF2786482.1"/>
    </source>
</evidence>
<comment type="similarity">
    <text evidence="2">Belongs to the AB hydrolase superfamily. Epoxide hydrolase family.</text>
</comment>
<reference evidence="4" key="1">
    <citation type="journal article" date="2020" name="Stud. Mycol.">
        <title>101 Dothideomycetes genomes: a test case for predicting lifestyles and emergence of pathogens.</title>
        <authorList>
            <person name="Haridas S."/>
            <person name="Albert R."/>
            <person name="Binder M."/>
            <person name="Bloem J."/>
            <person name="Labutti K."/>
            <person name="Salamov A."/>
            <person name="Andreopoulos B."/>
            <person name="Baker S."/>
            <person name="Barry K."/>
            <person name="Bills G."/>
            <person name="Bluhm B."/>
            <person name="Cannon C."/>
            <person name="Castanera R."/>
            <person name="Culley D."/>
            <person name="Daum C."/>
            <person name="Ezra D."/>
            <person name="Gonzalez J."/>
            <person name="Henrissat B."/>
            <person name="Kuo A."/>
            <person name="Liang C."/>
            <person name="Lipzen A."/>
            <person name="Lutzoni F."/>
            <person name="Magnuson J."/>
            <person name="Mondo S."/>
            <person name="Nolan M."/>
            <person name="Ohm R."/>
            <person name="Pangilinan J."/>
            <person name="Park H.-J."/>
            <person name="Ramirez L."/>
            <person name="Alfaro M."/>
            <person name="Sun H."/>
            <person name="Tritt A."/>
            <person name="Yoshinaga Y."/>
            <person name="Zwiers L.-H."/>
            <person name="Turgeon B."/>
            <person name="Goodwin S."/>
            <person name="Spatafora J."/>
            <person name="Crous P."/>
            <person name="Grigoriev I."/>
        </authorList>
    </citation>
    <scope>NUCLEOTIDE SEQUENCE</scope>
    <source>
        <strain evidence="4">CBS 109.77</strain>
    </source>
</reference>
<name>A0A6A6WQX2_9PLEO</name>
<protein>
    <submittedName>
        <fullName evidence="4">Alpha/beta-hydrolase</fullName>
    </submittedName>
</protein>
<dbReference type="SUPFAM" id="SSF53474">
    <property type="entry name" value="alpha/beta-Hydrolases"/>
    <property type="match status" value="1"/>
</dbReference>
<dbReference type="EMBL" id="MU002457">
    <property type="protein sequence ID" value="KAF2786482.1"/>
    <property type="molecule type" value="Genomic_DNA"/>
</dbReference>
<dbReference type="AlphaFoldDB" id="A0A6A6WQX2"/>
<evidence type="ECO:0000259" key="3">
    <source>
        <dbReference type="Pfam" id="PF12697"/>
    </source>
</evidence>
<dbReference type="PRINTS" id="PR00412">
    <property type="entry name" value="EPOXHYDRLASE"/>
</dbReference>
<organism evidence="4 5">
    <name type="scientific">Melanomma pulvis-pyrius CBS 109.77</name>
    <dbReference type="NCBI Taxonomy" id="1314802"/>
    <lineage>
        <taxon>Eukaryota</taxon>
        <taxon>Fungi</taxon>
        <taxon>Dikarya</taxon>
        <taxon>Ascomycota</taxon>
        <taxon>Pezizomycotina</taxon>
        <taxon>Dothideomycetes</taxon>
        <taxon>Pleosporomycetidae</taxon>
        <taxon>Pleosporales</taxon>
        <taxon>Melanommataceae</taxon>
        <taxon>Melanomma</taxon>
    </lineage>
</organism>
<feature type="domain" description="AB hydrolase-1" evidence="3">
    <location>
        <begin position="4"/>
        <end position="295"/>
    </location>
</feature>
<keyword evidence="5" id="KW-1185">Reference proteome</keyword>
<dbReference type="Pfam" id="PF12697">
    <property type="entry name" value="Abhydrolase_6"/>
    <property type="match status" value="1"/>
</dbReference>
<feature type="non-terminal residue" evidence="4">
    <location>
        <position position="1"/>
    </location>
</feature>
<evidence type="ECO:0000256" key="2">
    <source>
        <dbReference type="ARBA" id="ARBA00038334"/>
    </source>
</evidence>
<dbReference type="Proteomes" id="UP000799757">
    <property type="component" value="Unassembled WGS sequence"/>
</dbReference>
<keyword evidence="1 4" id="KW-0378">Hydrolase</keyword>
<dbReference type="Gene3D" id="3.40.50.1820">
    <property type="entry name" value="alpha/beta hydrolase"/>
    <property type="match status" value="1"/>
</dbReference>
<evidence type="ECO:0000313" key="5">
    <source>
        <dbReference type="Proteomes" id="UP000799757"/>
    </source>
</evidence>
<proteinExistence type="inferred from homology"/>